<protein>
    <submittedName>
        <fullName evidence="2">Uncharacterized protein</fullName>
    </submittedName>
</protein>
<reference evidence="2 3" key="1">
    <citation type="journal article" date="2009" name="Stand. Genomic Sci.">
        <title>Complete genome sequence of Desulfomicrobium baculatum type strain (X).</title>
        <authorList>
            <person name="Copeland A."/>
            <person name="Spring S."/>
            <person name="Goker M."/>
            <person name="Schneider S."/>
            <person name="Lapidus A."/>
            <person name="Del Rio T.G."/>
            <person name="Tice H."/>
            <person name="Cheng J.F."/>
            <person name="Chen F."/>
            <person name="Nolan M."/>
            <person name="Bruce D."/>
            <person name="Goodwin L."/>
            <person name="Pitluck S."/>
            <person name="Ivanova N."/>
            <person name="Mavrommatis K."/>
            <person name="Ovchinnikova G."/>
            <person name="Pati A."/>
            <person name="Chen A."/>
            <person name="Palaniappan K."/>
            <person name="Land M."/>
            <person name="Hauser L."/>
            <person name="Chang Y.J."/>
            <person name="Jeffries C.C."/>
            <person name="Meincke L."/>
            <person name="Sims D."/>
            <person name="Brettin T."/>
            <person name="Detter J.C."/>
            <person name="Han C."/>
            <person name="Chain P."/>
            <person name="Bristow J."/>
            <person name="Eisen J.A."/>
            <person name="Markowitz V."/>
            <person name="Hugenholtz P."/>
            <person name="Kyrpides N.C."/>
            <person name="Klenk H.P."/>
            <person name="Lucas S."/>
        </authorList>
    </citation>
    <scope>NUCLEOTIDE SEQUENCE [LARGE SCALE GENOMIC DNA]</scope>
    <source>
        <strain evidence="3">DSM 4028 / VKM B-1378 / X</strain>
    </source>
</reference>
<dbReference type="HOGENOM" id="CLU_2896695_0_0_7"/>
<evidence type="ECO:0000313" key="3">
    <source>
        <dbReference type="Proteomes" id="UP000002216"/>
    </source>
</evidence>
<accession>C7LU82</accession>
<dbReference type="KEGG" id="dba:Dbac_2804"/>
<keyword evidence="1" id="KW-0812">Transmembrane</keyword>
<proteinExistence type="predicted"/>
<gene>
    <name evidence="2" type="ordered locus">Dbac_2804</name>
</gene>
<sequence length="62" mass="7060">MASDSSFFMRILRAIIHRVWAVLFFLSVLSLLSVANHWWDIIVSGYHALESSILTGIELIRG</sequence>
<evidence type="ECO:0000313" key="2">
    <source>
        <dbReference type="EMBL" id="ACU90880.1"/>
    </source>
</evidence>
<keyword evidence="3" id="KW-1185">Reference proteome</keyword>
<dbReference type="Proteomes" id="UP000002216">
    <property type="component" value="Chromosome"/>
</dbReference>
<dbReference type="EMBL" id="CP001629">
    <property type="protein sequence ID" value="ACU90880.1"/>
    <property type="molecule type" value="Genomic_DNA"/>
</dbReference>
<name>C7LU82_DESBD</name>
<dbReference type="STRING" id="525897.Dbac_2804"/>
<dbReference type="RefSeq" id="WP_015774969.1">
    <property type="nucleotide sequence ID" value="NC_013173.1"/>
</dbReference>
<evidence type="ECO:0000256" key="1">
    <source>
        <dbReference type="SAM" id="Phobius"/>
    </source>
</evidence>
<organism evidence="2 3">
    <name type="scientific">Desulfomicrobium baculatum (strain DSM 4028 / VKM B-1378 / X)</name>
    <name type="common">Desulfovibrio baculatus</name>
    <dbReference type="NCBI Taxonomy" id="525897"/>
    <lineage>
        <taxon>Bacteria</taxon>
        <taxon>Pseudomonadati</taxon>
        <taxon>Thermodesulfobacteriota</taxon>
        <taxon>Desulfovibrionia</taxon>
        <taxon>Desulfovibrionales</taxon>
        <taxon>Desulfomicrobiaceae</taxon>
        <taxon>Desulfomicrobium</taxon>
    </lineage>
</organism>
<dbReference type="AlphaFoldDB" id="C7LU82"/>
<keyword evidence="1" id="KW-0472">Membrane</keyword>
<feature type="transmembrane region" description="Helical" evidence="1">
    <location>
        <begin position="20"/>
        <end position="39"/>
    </location>
</feature>
<keyword evidence="1" id="KW-1133">Transmembrane helix</keyword>